<dbReference type="AlphaFoldDB" id="A0A3D8QMW3"/>
<dbReference type="GeneID" id="38120519"/>
<dbReference type="SUPFAM" id="SSF81383">
    <property type="entry name" value="F-box domain"/>
    <property type="match status" value="1"/>
</dbReference>
<dbReference type="STRING" id="1810919.A0A3D8QMW3"/>
<protein>
    <recommendedName>
        <fullName evidence="3">F-box domain-containing protein</fullName>
    </recommendedName>
</protein>
<proteinExistence type="predicted"/>
<evidence type="ECO:0008006" key="3">
    <source>
        <dbReference type="Google" id="ProtNLM"/>
    </source>
</evidence>
<sequence>MHSALDTPEILEMVLAQLDMRTLLTSAQRVCHSWASLAAQSPVLQRALFFTPIKDANEWGMNEKMLNPLLTEAFPSIFPDPPKDEDDKEKRFNFRFSDLPIATLEGEARARFIRPDASWRRMLVSQPPMQDISLMHLRHGMGGDSAECWRVPADTTHAGLRMERLFEVLLFHNPIRDRVSTKSRVYWVTGDGGERAVAFDEGHRQRNIKERFYALLRQSGVVVYTRETVQCCEEGESD</sequence>
<dbReference type="Proteomes" id="UP000256690">
    <property type="component" value="Unassembled WGS sequence"/>
</dbReference>
<organism evidence="1 2">
    <name type="scientific">Aspergillus mulundensis</name>
    <dbReference type="NCBI Taxonomy" id="1810919"/>
    <lineage>
        <taxon>Eukaryota</taxon>
        <taxon>Fungi</taxon>
        <taxon>Dikarya</taxon>
        <taxon>Ascomycota</taxon>
        <taxon>Pezizomycotina</taxon>
        <taxon>Eurotiomycetes</taxon>
        <taxon>Eurotiomycetidae</taxon>
        <taxon>Eurotiales</taxon>
        <taxon>Aspergillaceae</taxon>
        <taxon>Aspergillus</taxon>
        <taxon>Aspergillus subgen. Nidulantes</taxon>
    </lineage>
</organism>
<dbReference type="Gene3D" id="1.20.1280.50">
    <property type="match status" value="1"/>
</dbReference>
<dbReference type="EMBL" id="PVWQ01000015">
    <property type="protein sequence ID" value="RDW63038.1"/>
    <property type="molecule type" value="Genomic_DNA"/>
</dbReference>
<keyword evidence="2" id="KW-1185">Reference proteome</keyword>
<gene>
    <name evidence="1" type="ORF">DSM5745_10149</name>
</gene>
<accession>A0A3D8QMW3</accession>
<dbReference type="OrthoDB" id="3800738at2759"/>
<reference evidence="1 2" key="1">
    <citation type="journal article" date="2018" name="IMA Fungus">
        <title>IMA Genome-F 9: Draft genome sequence of Annulohypoxylon stygium, Aspergillus mulundensis, Berkeleyomyces basicola (syn. Thielaviopsis basicola), Ceratocystis smalleyi, two Cercospora beticola strains, Coleophoma cylindrospora, Fusarium fracticaudum, Phialophora cf. hyalina, and Morchella septimelata.</title>
        <authorList>
            <person name="Wingfield B.D."/>
            <person name="Bills G.F."/>
            <person name="Dong Y."/>
            <person name="Huang W."/>
            <person name="Nel W.J."/>
            <person name="Swalarsk-Parry B.S."/>
            <person name="Vaghefi N."/>
            <person name="Wilken P.M."/>
            <person name="An Z."/>
            <person name="de Beer Z.W."/>
            <person name="De Vos L."/>
            <person name="Chen L."/>
            <person name="Duong T.A."/>
            <person name="Gao Y."/>
            <person name="Hammerbacher A."/>
            <person name="Kikkert J.R."/>
            <person name="Li Y."/>
            <person name="Li H."/>
            <person name="Li K."/>
            <person name="Li Q."/>
            <person name="Liu X."/>
            <person name="Ma X."/>
            <person name="Naidoo K."/>
            <person name="Pethybridge S.J."/>
            <person name="Sun J."/>
            <person name="Steenkamp E.T."/>
            <person name="van der Nest M.A."/>
            <person name="van Wyk S."/>
            <person name="Wingfield M.J."/>
            <person name="Xiong C."/>
            <person name="Yue Q."/>
            <person name="Zhang X."/>
        </authorList>
    </citation>
    <scope>NUCLEOTIDE SEQUENCE [LARGE SCALE GENOMIC DNA]</scope>
    <source>
        <strain evidence="1 2">DSM 5745</strain>
    </source>
</reference>
<evidence type="ECO:0000313" key="1">
    <source>
        <dbReference type="EMBL" id="RDW63038.1"/>
    </source>
</evidence>
<dbReference type="RefSeq" id="XP_026599227.1">
    <property type="nucleotide sequence ID" value="XM_026752165.1"/>
</dbReference>
<name>A0A3D8QMW3_9EURO</name>
<evidence type="ECO:0000313" key="2">
    <source>
        <dbReference type="Proteomes" id="UP000256690"/>
    </source>
</evidence>
<comment type="caution">
    <text evidence="1">The sequence shown here is derived from an EMBL/GenBank/DDBJ whole genome shotgun (WGS) entry which is preliminary data.</text>
</comment>
<dbReference type="InterPro" id="IPR036047">
    <property type="entry name" value="F-box-like_dom_sf"/>
</dbReference>